<dbReference type="Gene3D" id="2.40.50.1020">
    <property type="entry name" value="LytTr DNA-binding domain"/>
    <property type="match status" value="1"/>
</dbReference>
<dbReference type="SMART" id="SM00850">
    <property type="entry name" value="LytTR"/>
    <property type="match status" value="1"/>
</dbReference>
<proteinExistence type="predicted"/>
<dbReference type="Pfam" id="PF04397">
    <property type="entry name" value="LytTR"/>
    <property type="match status" value="1"/>
</dbReference>
<evidence type="ECO:0000259" key="1">
    <source>
        <dbReference type="SMART" id="SM00850"/>
    </source>
</evidence>
<gene>
    <name evidence="2" type="ORF">SDC9_68249</name>
</gene>
<dbReference type="AlphaFoldDB" id="A0A644Y0C5"/>
<dbReference type="EMBL" id="VSSQ01003669">
    <property type="protein sequence ID" value="MPM21799.1"/>
    <property type="molecule type" value="Genomic_DNA"/>
</dbReference>
<reference evidence="2" key="1">
    <citation type="submission" date="2019-08" db="EMBL/GenBank/DDBJ databases">
        <authorList>
            <person name="Kucharzyk K."/>
            <person name="Murdoch R.W."/>
            <person name="Higgins S."/>
            <person name="Loffler F."/>
        </authorList>
    </citation>
    <scope>NUCLEOTIDE SEQUENCE</scope>
</reference>
<feature type="domain" description="HTH LytTR-type" evidence="1">
    <location>
        <begin position="119"/>
        <end position="214"/>
    </location>
</feature>
<protein>
    <recommendedName>
        <fullName evidence="1">HTH LytTR-type domain-containing protein</fullName>
    </recommendedName>
</protein>
<dbReference type="InterPro" id="IPR007492">
    <property type="entry name" value="LytTR_DNA-bd_dom"/>
</dbReference>
<evidence type="ECO:0000313" key="2">
    <source>
        <dbReference type="EMBL" id="MPM21799.1"/>
    </source>
</evidence>
<accession>A0A644Y0C5</accession>
<sequence length="225" mass="26915">MLKIALYCDVQSQKQVEPELIEYMTEKNIPFEIYQVDSASEFLGDYFFQNDFQLLLVCENNCLSYIMKTYHNFDKKYMHMVSGILDLPLNLDIIGKELFDNIENTYRCPYGVYTISNRTILHRILHEEIEYIRRVNDKSVIYLRNGETEETRKSINNIRKELNEKYFVKCCKGYLVNIFNIKKANKDTHTIELKSGVRIPLTKRHFNEFIRTYISSMHGFRIWNN</sequence>
<organism evidence="2">
    <name type="scientific">bioreactor metagenome</name>
    <dbReference type="NCBI Taxonomy" id="1076179"/>
    <lineage>
        <taxon>unclassified sequences</taxon>
        <taxon>metagenomes</taxon>
        <taxon>ecological metagenomes</taxon>
    </lineage>
</organism>
<name>A0A644Y0C5_9ZZZZ</name>
<dbReference type="GO" id="GO:0003677">
    <property type="term" value="F:DNA binding"/>
    <property type="evidence" value="ECO:0007669"/>
    <property type="project" value="InterPro"/>
</dbReference>
<comment type="caution">
    <text evidence="2">The sequence shown here is derived from an EMBL/GenBank/DDBJ whole genome shotgun (WGS) entry which is preliminary data.</text>
</comment>